<evidence type="ECO:0000313" key="2">
    <source>
        <dbReference type="EMBL" id="CAG7725493.1"/>
    </source>
</evidence>
<dbReference type="AlphaFoldDB" id="A0A8J2NZU0"/>
<protein>
    <submittedName>
        <fullName evidence="2">Uncharacterized protein</fullName>
    </submittedName>
</protein>
<evidence type="ECO:0000256" key="1">
    <source>
        <dbReference type="SAM" id="MobiDB-lite"/>
    </source>
</evidence>
<sequence length="29" mass="3270">GRQHQWYPNVSPQMPRRSSPLPPNGLDPG</sequence>
<evidence type="ECO:0000313" key="3">
    <source>
        <dbReference type="Proteomes" id="UP000708208"/>
    </source>
</evidence>
<feature type="non-terminal residue" evidence="2">
    <location>
        <position position="1"/>
    </location>
</feature>
<dbReference type="Proteomes" id="UP000708208">
    <property type="component" value="Unassembled WGS sequence"/>
</dbReference>
<reference evidence="2" key="1">
    <citation type="submission" date="2021-06" db="EMBL/GenBank/DDBJ databases">
        <authorList>
            <person name="Hodson N. C."/>
            <person name="Mongue J. A."/>
            <person name="Jaron S. K."/>
        </authorList>
    </citation>
    <scope>NUCLEOTIDE SEQUENCE</scope>
</reference>
<gene>
    <name evidence="2" type="ORF">AFUS01_LOCUS14448</name>
</gene>
<feature type="region of interest" description="Disordered" evidence="1">
    <location>
        <begin position="1"/>
        <end position="29"/>
    </location>
</feature>
<dbReference type="EMBL" id="CAJVCH010122784">
    <property type="protein sequence ID" value="CAG7725493.1"/>
    <property type="molecule type" value="Genomic_DNA"/>
</dbReference>
<proteinExistence type="predicted"/>
<organism evidence="2 3">
    <name type="scientific">Allacma fusca</name>
    <dbReference type="NCBI Taxonomy" id="39272"/>
    <lineage>
        <taxon>Eukaryota</taxon>
        <taxon>Metazoa</taxon>
        <taxon>Ecdysozoa</taxon>
        <taxon>Arthropoda</taxon>
        <taxon>Hexapoda</taxon>
        <taxon>Collembola</taxon>
        <taxon>Symphypleona</taxon>
        <taxon>Sminthuridae</taxon>
        <taxon>Allacma</taxon>
    </lineage>
</organism>
<name>A0A8J2NZU0_9HEXA</name>
<keyword evidence="3" id="KW-1185">Reference proteome</keyword>
<accession>A0A8J2NZU0</accession>
<feature type="compositionally biased region" description="Pro residues" evidence="1">
    <location>
        <begin position="20"/>
        <end position="29"/>
    </location>
</feature>
<feature type="compositionally biased region" description="Polar residues" evidence="1">
    <location>
        <begin position="1"/>
        <end position="12"/>
    </location>
</feature>
<comment type="caution">
    <text evidence="2">The sequence shown here is derived from an EMBL/GenBank/DDBJ whole genome shotgun (WGS) entry which is preliminary data.</text>
</comment>